<feature type="compositionally biased region" description="Low complexity" evidence="2">
    <location>
        <begin position="226"/>
        <end position="235"/>
    </location>
</feature>
<feature type="compositionally biased region" description="Gly residues" evidence="2">
    <location>
        <begin position="286"/>
        <end position="298"/>
    </location>
</feature>
<dbReference type="PANTHER" id="PTHR23355:SF9">
    <property type="entry name" value="DIS3-LIKE EXONUCLEASE 2"/>
    <property type="match status" value="1"/>
</dbReference>
<dbReference type="FunFam" id="2.40.50.690:FF:000001">
    <property type="entry name" value="Cell wall biogenesis protein"/>
    <property type="match status" value="1"/>
</dbReference>
<feature type="region of interest" description="Disordered" evidence="2">
    <location>
        <begin position="100"/>
        <end position="391"/>
    </location>
</feature>
<gene>
    <name evidence="4" type="ORF">SPI_06159</name>
</gene>
<comment type="caution">
    <text evidence="4">The sequence shown here is derived from an EMBL/GenBank/DDBJ whole genome shotgun (WGS) entry which is preliminary data.</text>
</comment>
<dbReference type="InterPro" id="IPR001900">
    <property type="entry name" value="RNase_II/R"/>
</dbReference>
<accession>A0A167RUR6</accession>
<feature type="compositionally biased region" description="Gly residues" evidence="2">
    <location>
        <begin position="172"/>
        <end position="195"/>
    </location>
</feature>
<dbReference type="GO" id="GO:0048027">
    <property type="term" value="F:mRNA 5'-UTR binding"/>
    <property type="evidence" value="ECO:0007669"/>
    <property type="project" value="EnsemblFungi"/>
</dbReference>
<feature type="region of interest" description="Disordered" evidence="2">
    <location>
        <begin position="546"/>
        <end position="609"/>
    </location>
</feature>
<dbReference type="Proteomes" id="UP000076874">
    <property type="component" value="Unassembled WGS sequence"/>
</dbReference>
<name>A0A167RUR6_9HYPO</name>
<feature type="compositionally biased region" description="Basic residues" evidence="2">
    <location>
        <begin position="590"/>
        <end position="601"/>
    </location>
</feature>
<evidence type="ECO:0000256" key="2">
    <source>
        <dbReference type="SAM" id="MobiDB-lite"/>
    </source>
</evidence>
<feature type="region of interest" description="Disordered" evidence="2">
    <location>
        <begin position="655"/>
        <end position="688"/>
    </location>
</feature>
<dbReference type="InterPro" id="IPR041505">
    <property type="entry name" value="Dis3_CSD2"/>
</dbReference>
<dbReference type="Pfam" id="PF00773">
    <property type="entry name" value="RNB"/>
    <property type="match status" value="1"/>
</dbReference>
<dbReference type="GO" id="GO:1903450">
    <property type="term" value="P:regulation of G1 to G0 transition"/>
    <property type="evidence" value="ECO:0007669"/>
    <property type="project" value="EnsemblFungi"/>
</dbReference>
<feature type="region of interest" description="Disordered" evidence="2">
    <location>
        <begin position="1255"/>
        <end position="1359"/>
    </location>
</feature>
<dbReference type="GO" id="GO:0005634">
    <property type="term" value="C:nucleus"/>
    <property type="evidence" value="ECO:0007669"/>
    <property type="project" value="EnsemblFungi"/>
</dbReference>
<dbReference type="GO" id="GO:0008298">
    <property type="term" value="P:intracellular mRNA localization"/>
    <property type="evidence" value="ECO:0007669"/>
    <property type="project" value="EnsemblFungi"/>
</dbReference>
<dbReference type="GO" id="GO:0010494">
    <property type="term" value="C:cytoplasmic stress granule"/>
    <property type="evidence" value="ECO:0007669"/>
    <property type="project" value="EnsemblFungi"/>
</dbReference>
<dbReference type="Pfam" id="PF17849">
    <property type="entry name" value="OB_Dis3"/>
    <property type="match status" value="1"/>
</dbReference>
<evidence type="ECO:0000256" key="1">
    <source>
        <dbReference type="ARBA" id="ARBA00005785"/>
    </source>
</evidence>
<dbReference type="SMART" id="SM00955">
    <property type="entry name" value="RNB"/>
    <property type="match status" value="1"/>
</dbReference>
<feature type="compositionally biased region" description="Basic and acidic residues" evidence="2">
    <location>
        <begin position="660"/>
        <end position="671"/>
    </location>
</feature>
<dbReference type="PANTHER" id="PTHR23355">
    <property type="entry name" value="RIBONUCLEASE"/>
    <property type="match status" value="1"/>
</dbReference>
<dbReference type="FunFam" id="2.40.50.700:FF:000002">
    <property type="entry name" value="Cell wall biogenesis protein"/>
    <property type="match status" value="1"/>
</dbReference>
<evidence type="ECO:0000259" key="3">
    <source>
        <dbReference type="SMART" id="SM00955"/>
    </source>
</evidence>
<feature type="compositionally biased region" description="Polar residues" evidence="2">
    <location>
        <begin position="321"/>
        <end position="346"/>
    </location>
</feature>
<proteinExistence type="inferred from homology"/>
<feature type="compositionally biased region" description="Acidic residues" evidence="2">
    <location>
        <begin position="1295"/>
        <end position="1308"/>
    </location>
</feature>
<sequence length="1416" mass="154547">MDQQQQPATGGVPGPAGRRLHIAHRRSPSELTPLMSIFANNNSVDPVAIQQQIELLQQQQQQIQATHQQYVNMGMIPPTQTLGAGGAFNPLQPNMANMSPQAGFQFPNQLPQQNVSMSMPSQQSHSHRRNQSALPNMGMGPPPAPSSGASGSAFGHFENPSAHARENSSTRGGRGGGAAAGSGSGGGGGGGGGGGHQRRHSLALADARKAAEIAQQKRTTSGFQFPAPGAAGAAPSDKPEDDGRATGAPTTAPAQAPEAGQTLLVPTAPTRGRGSGHGRSQSMAVGRGGGGIGRGGMGNYQADGSLGGAHEFQRRGGGHARTSSRNFDGNWRNQNQMQGQDNSNLAQHQNQHQHQQQQQHQQHQQQQQQPQQQQGFQPGHRPRGSMTGQSIGSIGAFQYTGQPQLVQLPGQMLIPGVYPGQQLNVMQLNQLQALQAAQLNGQNFVGLQGSQHAAQLPTQQAQQQQRKTLFTPYLPQATLPALLGDGQLVSGILRVNKKNRSDAYVTTQDGLLDADIFICGSKDRNRALEGDLVAVELLDVDEVWSQKREKEEKKKRKDITDTRTGSTNGSNQNSNNGNGDENSNNEGGIRRRGSLRQRPTQKKNDDVEVEGQSLLLVEEEEINDEQKPLYAGHIVAVVERVAGQMFSGTLGLLRPSSQATKEKQEAERVARDGSGNGRHGDSRHQDKPKIVWFKPTDKRVPLIAIPTEQAPRDFVEKHQDYADRIFVACIKRWPITSLHPFGTLVEQLGRMGDLKVETDALLRDNNFASDEFSDAVLRSVTPSDWSIAKEEEAALSARRDFRGEKTFTIDLDGSADLGNAVHVATGPDGKVEIGIHVPDVAHFVKPNSLVDREAKKRGTAVHLLNRTCALLPSKLATDMCSLLPDQDRLTVSIVFQVNPLNVSVAESDIWVGKSIIKSGGKMSLSNINEALTNAGSFKHEAATAKDIQILNFVTQKFRETRLGAGSEPIAPLRLLQQLDDENIPIEHNIFDTTPAVELVEELMHKANAYVAQRLAQGLPDKAVLRRQSPPNPRRLQTIVERLTALGYEIDSSSSGALQNSLFKVDDADIRKGMETLLLKSMQRAKYYVSGKTAKHLWPHYALNLPLYTHFTAPTRRYADILVHRQLESVLSEGKVEYAEDLEALVKTIESCNIKKDSAQNAQEQSVHIDSCRIMDKKRLEVNGDLISEGIVICVYESAFDVLIPEWGFEKRVHCDQLPLKKAEFRKEKRVLELYWEKGVPSSAYVPEDERPKAAASMRVSNAAAAARQHEEAERLRKEREEAARKQIDTGTISTDDADALFDDDDDNGSDITEAMAGASLAERPTQSVPGSPSRLEAATEANLHRARSDSRVPASEAPEARLTNKERYLKLFKLREEGGEYIQDVTEMTRVPIILKTDLSKSPPCLTIRSVNPYAL</sequence>
<feature type="domain" description="RNB" evidence="3">
    <location>
        <begin position="798"/>
        <end position="1132"/>
    </location>
</feature>
<dbReference type="STRING" id="1081102.A0A167RUR6"/>
<dbReference type="SUPFAM" id="SSF50249">
    <property type="entry name" value="Nucleic acid-binding proteins"/>
    <property type="match status" value="3"/>
</dbReference>
<feature type="compositionally biased region" description="Basic and acidic residues" evidence="2">
    <location>
        <begin position="678"/>
        <end position="688"/>
    </location>
</feature>
<organism evidence="4 5">
    <name type="scientific">Niveomyces insectorum RCEF 264</name>
    <dbReference type="NCBI Taxonomy" id="1081102"/>
    <lineage>
        <taxon>Eukaryota</taxon>
        <taxon>Fungi</taxon>
        <taxon>Dikarya</taxon>
        <taxon>Ascomycota</taxon>
        <taxon>Pezizomycotina</taxon>
        <taxon>Sordariomycetes</taxon>
        <taxon>Hypocreomycetidae</taxon>
        <taxon>Hypocreales</taxon>
        <taxon>Cordycipitaceae</taxon>
        <taxon>Niveomyces</taxon>
    </lineage>
</organism>
<feature type="compositionally biased region" description="Basic and acidic residues" evidence="2">
    <location>
        <begin position="1267"/>
        <end position="1287"/>
    </location>
</feature>
<feature type="compositionally biased region" description="Low complexity" evidence="2">
    <location>
        <begin position="564"/>
        <end position="587"/>
    </location>
</feature>
<dbReference type="InterPro" id="IPR012340">
    <property type="entry name" value="NA-bd_OB-fold"/>
</dbReference>
<dbReference type="FunFam" id="2.40.50.140:FF:000100">
    <property type="entry name" value="Cell wall biogenesis protein phosphatase"/>
    <property type="match status" value="1"/>
</dbReference>
<comment type="similarity">
    <text evidence="1">Belongs to the RNR ribonuclease family.</text>
</comment>
<dbReference type="InterPro" id="IPR050180">
    <property type="entry name" value="RNR_Ribonuclease"/>
</dbReference>
<dbReference type="GO" id="GO:0003730">
    <property type="term" value="F:mRNA 3'-UTR binding"/>
    <property type="evidence" value="ECO:0007669"/>
    <property type="project" value="EnsemblFungi"/>
</dbReference>
<dbReference type="Pfam" id="PF17877">
    <property type="entry name" value="Dis3l2_C_term"/>
    <property type="match status" value="1"/>
</dbReference>
<dbReference type="InterPro" id="IPR041093">
    <property type="entry name" value="Dis3l2-like_C"/>
</dbReference>
<dbReference type="OrthoDB" id="372421at2759"/>
<reference evidence="4 5" key="1">
    <citation type="journal article" date="2016" name="Genome Biol. Evol.">
        <title>Divergent and convergent evolution of fungal pathogenicity.</title>
        <authorList>
            <person name="Shang Y."/>
            <person name="Xiao G."/>
            <person name="Zheng P."/>
            <person name="Cen K."/>
            <person name="Zhan S."/>
            <person name="Wang C."/>
        </authorList>
    </citation>
    <scope>NUCLEOTIDE SEQUENCE [LARGE SCALE GENOMIC DNA]</scope>
    <source>
        <strain evidence="4 5">RCEF 264</strain>
    </source>
</reference>
<dbReference type="Gene3D" id="2.40.50.690">
    <property type="match status" value="1"/>
</dbReference>
<evidence type="ECO:0000313" key="5">
    <source>
        <dbReference type="Proteomes" id="UP000076874"/>
    </source>
</evidence>
<feature type="compositionally biased region" description="Low complexity" evidence="2">
    <location>
        <begin position="1255"/>
        <end position="1266"/>
    </location>
</feature>
<dbReference type="GO" id="GO:0000900">
    <property type="term" value="F:mRNA regulatory element binding translation repressor activity"/>
    <property type="evidence" value="ECO:0007669"/>
    <property type="project" value="EnsemblFungi"/>
</dbReference>
<dbReference type="GO" id="GO:0000175">
    <property type="term" value="F:3'-5'-RNA exonuclease activity"/>
    <property type="evidence" value="ECO:0007669"/>
    <property type="project" value="TreeGrafter"/>
</dbReference>
<keyword evidence="5" id="KW-1185">Reference proteome</keyword>
<feature type="compositionally biased region" description="Low complexity" evidence="2">
    <location>
        <begin position="245"/>
        <end position="262"/>
    </location>
</feature>
<dbReference type="Gene3D" id="2.40.50.140">
    <property type="entry name" value="Nucleic acid-binding proteins"/>
    <property type="match status" value="1"/>
</dbReference>
<dbReference type="Gene3D" id="2.40.50.700">
    <property type="match status" value="1"/>
</dbReference>
<evidence type="ECO:0000313" key="4">
    <source>
        <dbReference type="EMBL" id="OAA58957.1"/>
    </source>
</evidence>
<protein>
    <submittedName>
        <fullName evidence="4">Ribonuclease II/R</fullName>
    </submittedName>
</protein>
<dbReference type="GO" id="GO:0006402">
    <property type="term" value="P:mRNA catabolic process"/>
    <property type="evidence" value="ECO:0007669"/>
    <property type="project" value="TreeGrafter"/>
</dbReference>
<dbReference type="GO" id="GO:0005935">
    <property type="term" value="C:cellular bud neck"/>
    <property type="evidence" value="ECO:0007669"/>
    <property type="project" value="EnsemblFungi"/>
</dbReference>
<feature type="compositionally biased region" description="Polar residues" evidence="2">
    <location>
        <begin position="100"/>
        <end position="115"/>
    </location>
</feature>
<dbReference type="GO" id="GO:0000932">
    <property type="term" value="C:P-body"/>
    <property type="evidence" value="ECO:0007669"/>
    <property type="project" value="EnsemblFungi"/>
</dbReference>
<dbReference type="GO" id="GO:0060237">
    <property type="term" value="P:regulation of fungal-type cell wall organization"/>
    <property type="evidence" value="ECO:0007669"/>
    <property type="project" value="EnsemblFungi"/>
</dbReference>
<feature type="compositionally biased region" description="Low complexity" evidence="2">
    <location>
        <begin position="347"/>
        <end position="374"/>
    </location>
</feature>
<dbReference type="EMBL" id="AZHD01000011">
    <property type="protein sequence ID" value="OAA58957.1"/>
    <property type="molecule type" value="Genomic_DNA"/>
</dbReference>